<dbReference type="Gene3D" id="3.30.700.10">
    <property type="entry name" value="Glycoprotein, Type 4 Pilin"/>
    <property type="match status" value="1"/>
</dbReference>
<evidence type="ECO:0000313" key="3">
    <source>
        <dbReference type="Proteomes" id="UP000189339"/>
    </source>
</evidence>
<dbReference type="InterPro" id="IPR012902">
    <property type="entry name" value="N_methyl_site"/>
</dbReference>
<keyword evidence="3" id="KW-1185">Reference proteome</keyword>
<reference evidence="2 3" key="1">
    <citation type="submission" date="2016-12" db="EMBL/GenBank/DDBJ databases">
        <title>Marinobacter lutaoensis whole genome sequencing.</title>
        <authorList>
            <person name="Verma A."/>
            <person name="Krishnamurthi S."/>
        </authorList>
    </citation>
    <scope>NUCLEOTIDE SEQUENCE [LARGE SCALE GENOMIC DNA]</scope>
    <source>
        <strain evidence="2 3">T5054</strain>
    </source>
</reference>
<evidence type="ECO:0008006" key="4">
    <source>
        <dbReference type="Google" id="ProtNLM"/>
    </source>
</evidence>
<organism evidence="2 3">
    <name type="scientific">Marinobacter lutaoensis</name>
    <dbReference type="NCBI Taxonomy" id="135739"/>
    <lineage>
        <taxon>Bacteria</taxon>
        <taxon>Pseudomonadati</taxon>
        <taxon>Pseudomonadota</taxon>
        <taxon>Gammaproteobacteria</taxon>
        <taxon>Pseudomonadales</taxon>
        <taxon>Marinobacteraceae</taxon>
        <taxon>Marinobacter</taxon>
    </lineage>
</organism>
<evidence type="ECO:0000256" key="1">
    <source>
        <dbReference type="SAM" id="Phobius"/>
    </source>
</evidence>
<dbReference type="InterPro" id="IPR045584">
    <property type="entry name" value="Pilin-like"/>
</dbReference>
<accession>A0A1V2DW87</accession>
<keyword evidence="1" id="KW-1133">Transmembrane helix</keyword>
<dbReference type="AlphaFoldDB" id="A0A1V2DW87"/>
<sequence>MTGMAPRAQKGFTLIELVMVIVILGILAAFALPRFADFGSEASTAALDGGIGAVKSGASIAHARWLADGTNANSVTLDGVAVSIDNSAGGNGFPTADAAGIGAAAQLDANDYTIGAAAAGVTTITLAARAASDGDGDGTAGECSFQYDQATGTVSNRNTDDC</sequence>
<dbReference type="Pfam" id="PF07963">
    <property type="entry name" value="N_methyl"/>
    <property type="match status" value="1"/>
</dbReference>
<feature type="transmembrane region" description="Helical" evidence="1">
    <location>
        <begin position="12"/>
        <end position="32"/>
    </location>
</feature>
<gene>
    <name evidence="2" type="ORF">BTO32_04110</name>
</gene>
<name>A0A1V2DW87_9GAMM</name>
<comment type="caution">
    <text evidence="2">The sequence shown here is derived from an EMBL/GenBank/DDBJ whole genome shotgun (WGS) entry which is preliminary data.</text>
</comment>
<proteinExistence type="predicted"/>
<keyword evidence="1" id="KW-0472">Membrane</keyword>
<dbReference type="STRING" id="135739.BTO32_04110"/>
<dbReference type="Proteomes" id="UP000189339">
    <property type="component" value="Unassembled WGS sequence"/>
</dbReference>
<dbReference type="PROSITE" id="PS00409">
    <property type="entry name" value="PROKAR_NTER_METHYL"/>
    <property type="match status" value="1"/>
</dbReference>
<dbReference type="NCBIfam" id="TIGR02532">
    <property type="entry name" value="IV_pilin_GFxxxE"/>
    <property type="match status" value="1"/>
</dbReference>
<evidence type="ECO:0000313" key="2">
    <source>
        <dbReference type="EMBL" id="ONF44750.1"/>
    </source>
</evidence>
<keyword evidence="1" id="KW-0812">Transmembrane</keyword>
<dbReference type="SUPFAM" id="SSF54523">
    <property type="entry name" value="Pili subunits"/>
    <property type="match status" value="1"/>
</dbReference>
<protein>
    <recommendedName>
        <fullName evidence="4">Type II secretory pathway, pseudopilin PulG</fullName>
    </recommendedName>
</protein>
<dbReference type="EMBL" id="MSCW01000003">
    <property type="protein sequence ID" value="ONF44750.1"/>
    <property type="molecule type" value="Genomic_DNA"/>
</dbReference>